<feature type="region of interest" description="Disordered" evidence="1">
    <location>
        <begin position="334"/>
        <end position="365"/>
    </location>
</feature>
<feature type="region of interest" description="Disordered" evidence="1">
    <location>
        <begin position="1"/>
        <end position="93"/>
    </location>
</feature>
<dbReference type="AlphaFoldDB" id="A0A6A6H030"/>
<gene>
    <name evidence="2" type="ORF">EV356DRAFT_452528</name>
</gene>
<feature type="compositionally biased region" description="Basic and acidic residues" evidence="1">
    <location>
        <begin position="334"/>
        <end position="354"/>
    </location>
</feature>
<reference evidence="2" key="1">
    <citation type="journal article" date="2020" name="Stud. Mycol.">
        <title>101 Dothideomycetes genomes: a test case for predicting lifestyles and emergence of pathogens.</title>
        <authorList>
            <person name="Haridas S."/>
            <person name="Albert R."/>
            <person name="Binder M."/>
            <person name="Bloem J."/>
            <person name="Labutti K."/>
            <person name="Salamov A."/>
            <person name="Andreopoulos B."/>
            <person name="Baker S."/>
            <person name="Barry K."/>
            <person name="Bills G."/>
            <person name="Bluhm B."/>
            <person name="Cannon C."/>
            <person name="Castanera R."/>
            <person name="Culley D."/>
            <person name="Daum C."/>
            <person name="Ezra D."/>
            <person name="Gonzalez J."/>
            <person name="Henrissat B."/>
            <person name="Kuo A."/>
            <person name="Liang C."/>
            <person name="Lipzen A."/>
            <person name="Lutzoni F."/>
            <person name="Magnuson J."/>
            <person name="Mondo S."/>
            <person name="Nolan M."/>
            <person name="Ohm R."/>
            <person name="Pangilinan J."/>
            <person name="Park H.-J."/>
            <person name="Ramirez L."/>
            <person name="Alfaro M."/>
            <person name="Sun H."/>
            <person name="Tritt A."/>
            <person name="Yoshinaga Y."/>
            <person name="Zwiers L.-H."/>
            <person name="Turgeon B."/>
            <person name="Goodwin S."/>
            <person name="Spatafora J."/>
            <person name="Crous P."/>
            <person name="Grigoriev I."/>
        </authorList>
    </citation>
    <scope>NUCLEOTIDE SEQUENCE</scope>
    <source>
        <strain evidence="2">Tuck. ex Michener</strain>
    </source>
</reference>
<feature type="compositionally biased region" description="Basic and acidic residues" evidence="1">
    <location>
        <begin position="217"/>
        <end position="230"/>
    </location>
</feature>
<evidence type="ECO:0008006" key="4">
    <source>
        <dbReference type="Google" id="ProtNLM"/>
    </source>
</evidence>
<dbReference type="EMBL" id="ML991830">
    <property type="protein sequence ID" value="KAF2231188.1"/>
    <property type="molecule type" value="Genomic_DNA"/>
</dbReference>
<protein>
    <recommendedName>
        <fullName evidence="4">Autophagy protein</fullName>
    </recommendedName>
</protein>
<evidence type="ECO:0000256" key="1">
    <source>
        <dbReference type="SAM" id="MobiDB-lite"/>
    </source>
</evidence>
<feature type="compositionally biased region" description="Basic and acidic residues" evidence="1">
    <location>
        <begin position="31"/>
        <end position="41"/>
    </location>
</feature>
<dbReference type="Proteomes" id="UP000800092">
    <property type="component" value="Unassembled WGS sequence"/>
</dbReference>
<sequence>MSWSDWLWGSSKEKGRSSVGSQDPVGSLDPNLRKYLERETPKTVSKPNNQESERPSYTDQLSAPSKASSNSTNTASTQPSDSDKPHVPPESLFQDGRYAHLWKTYRPQAELENSVKTPQEKVQDIVDTYKIRKVAISKAALENCANEQIAVTECYLHGSWSDVSTMCRTQNRAMDRCYTTQGKFLRALGYLSGVERSADEEERIQMHADTLYHRMMEQERRDEERKKAGEEVQSAVSTGPVEEAQESLSKGGFADALKVRMKAIGIAEQTQVGTRENGMPLTFKDLSAEKQAVVLERLKDKSPEEKALEVQAISAEMAASEGYLKRILPVYEEERRQREERREQGRETLGDRIKSAWGWDGPRRG</sequence>
<evidence type="ECO:0000313" key="2">
    <source>
        <dbReference type="EMBL" id="KAF2231188.1"/>
    </source>
</evidence>
<accession>A0A6A6H030</accession>
<organism evidence="2 3">
    <name type="scientific">Viridothelium virens</name>
    <name type="common">Speckled blister lichen</name>
    <name type="synonym">Trypethelium virens</name>
    <dbReference type="NCBI Taxonomy" id="1048519"/>
    <lineage>
        <taxon>Eukaryota</taxon>
        <taxon>Fungi</taxon>
        <taxon>Dikarya</taxon>
        <taxon>Ascomycota</taxon>
        <taxon>Pezizomycotina</taxon>
        <taxon>Dothideomycetes</taxon>
        <taxon>Dothideomycetes incertae sedis</taxon>
        <taxon>Trypetheliales</taxon>
        <taxon>Trypetheliaceae</taxon>
        <taxon>Viridothelium</taxon>
    </lineage>
</organism>
<name>A0A6A6H030_VIRVR</name>
<feature type="compositionally biased region" description="Low complexity" evidence="1">
    <location>
        <begin position="62"/>
        <end position="80"/>
    </location>
</feature>
<keyword evidence="3" id="KW-1185">Reference proteome</keyword>
<dbReference type="OrthoDB" id="2103031at2759"/>
<feature type="region of interest" description="Disordered" evidence="1">
    <location>
        <begin position="217"/>
        <end position="248"/>
    </location>
</feature>
<evidence type="ECO:0000313" key="3">
    <source>
        <dbReference type="Proteomes" id="UP000800092"/>
    </source>
</evidence>
<proteinExistence type="predicted"/>